<comment type="caution">
    <text evidence="2">The sequence shown here is derived from an EMBL/GenBank/DDBJ whole genome shotgun (WGS) entry which is preliminary data.</text>
</comment>
<proteinExistence type="predicted"/>
<accession>A0ABM9N2G3</accession>
<organism evidence="2 3">
    <name type="scientific">Fructobacillus cardui</name>
    <dbReference type="NCBI Taxonomy" id="2893170"/>
    <lineage>
        <taxon>Bacteria</taxon>
        <taxon>Bacillati</taxon>
        <taxon>Bacillota</taxon>
        <taxon>Bacilli</taxon>
        <taxon>Lactobacillales</taxon>
        <taxon>Lactobacillaceae</taxon>
        <taxon>Fructobacillus</taxon>
    </lineage>
</organism>
<keyword evidence="3" id="KW-1185">Reference proteome</keyword>
<feature type="compositionally biased region" description="Polar residues" evidence="1">
    <location>
        <begin position="69"/>
        <end position="116"/>
    </location>
</feature>
<gene>
    <name evidence="2" type="ORF">R82641_BJNNKPBH_01588</name>
</gene>
<feature type="region of interest" description="Disordered" evidence="1">
    <location>
        <begin position="25"/>
        <end position="130"/>
    </location>
</feature>
<sequence length="185" mass="20466">MKKRSVAVAVLLIVVSGFLIFKLGNDNNSSKKLENNSHSQRSDSSQKSNSSTINSSKESVKEGQDENSESIQKSQTTVGNIPATNGNIGTNNQNESDNSGSTNTQQTNKESQQSISPKAEPNQKLNQPQGSWVKTFENSLYNQYGQVPYKYVSIGNGDWEVWVQNYKNSEEPYVTVNENNGHYHG</sequence>
<evidence type="ECO:0000313" key="3">
    <source>
        <dbReference type="Proteomes" id="UP001314200"/>
    </source>
</evidence>
<feature type="compositionally biased region" description="Low complexity" evidence="1">
    <location>
        <begin position="36"/>
        <end position="57"/>
    </location>
</feature>
<evidence type="ECO:0000256" key="1">
    <source>
        <dbReference type="SAM" id="MobiDB-lite"/>
    </source>
</evidence>
<name>A0ABM9N2G3_9LACO</name>
<dbReference type="Proteomes" id="UP001314200">
    <property type="component" value="Unassembled WGS sequence"/>
</dbReference>
<dbReference type="EMBL" id="CAUZLY010000021">
    <property type="protein sequence ID" value="CAK1255062.1"/>
    <property type="molecule type" value="Genomic_DNA"/>
</dbReference>
<reference evidence="2 3" key="1">
    <citation type="submission" date="2023-10" db="EMBL/GenBank/DDBJ databases">
        <authorList>
            <person name="Botero Cardona J."/>
        </authorList>
    </citation>
    <scope>NUCLEOTIDE SEQUENCE [LARGE SCALE GENOMIC DNA]</scope>
    <source>
        <strain evidence="2 3">R-82641</strain>
    </source>
</reference>
<evidence type="ECO:0008006" key="4">
    <source>
        <dbReference type="Google" id="ProtNLM"/>
    </source>
</evidence>
<evidence type="ECO:0000313" key="2">
    <source>
        <dbReference type="EMBL" id="CAK1255062.1"/>
    </source>
</evidence>
<dbReference type="RefSeq" id="WP_053069009.1">
    <property type="nucleotide sequence ID" value="NZ_CAUZLY010000021.1"/>
</dbReference>
<protein>
    <recommendedName>
        <fullName evidence="4">Lipoprotein</fullName>
    </recommendedName>
</protein>